<dbReference type="PANTHER" id="PTHR46890:SF48">
    <property type="entry name" value="RNA-DIRECTED DNA POLYMERASE"/>
    <property type="match status" value="1"/>
</dbReference>
<comment type="caution">
    <text evidence="1">The sequence shown here is derived from an EMBL/GenBank/DDBJ whole genome shotgun (WGS) entry which is preliminary data.</text>
</comment>
<dbReference type="EMBL" id="SMMG02000003">
    <property type="protein sequence ID" value="KAA3481582.1"/>
    <property type="molecule type" value="Genomic_DNA"/>
</dbReference>
<dbReference type="Proteomes" id="UP000325315">
    <property type="component" value="Unassembled WGS sequence"/>
</dbReference>
<reference evidence="2" key="1">
    <citation type="journal article" date="2019" name="Plant Biotechnol. J.">
        <title>Genome sequencing of the Australian wild diploid species Gossypium australe highlights disease resistance and delayed gland morphogenesis.</title>
        <authorList>
            <person name="Cai Y."/>
            <person name="Cai X."/>
            <person name="Wang Q."/>
            <person name="Wang P."/>
            <person name="Zhang Y."/>
            <person name="Cai C."/>
            <person name="Xu Y."/>
            <person name="Wang K."/>
            <person name="Zhou Z."/>
            <person name="Wang C."/>
            <person name="Geng S."/>
            <person name="Li B."/>
            <person name="Dong Q."/>
            <person name="Hou Y."/>
            <person name="Wang H."/>
            <person name="Ai P."/>
            <person name="Liu Z."/>
            <person name="Yi F."/>
            <person name="Sun M."/>
            <person name="An G."/>
            <person name="Cheng J."/>
            <person name="Zhang Y."/>
            <person name="Shi Q."/>
            <person name="Xie Y."/>
            <person name="Shi X."/>
            <person name="Chang Y."/>
            <person name="Huang F."/>
            <person name="Chen Y."/>
            <person name="Hong S."/>
            <person name="Mi L."/>
            <person name="Sun Q."/>
            <person name="Zhang L."/>
            <person name="Zhou B."/>
            <person name="Peng R."/>
            <person name="Zhang X."/>
            <person name="Liu F."/>
        </authorList>
    </citation>
    <scope>NUCLEOTIDE SEQUENCE [LARGE SCALE GENOMIC DNA]</scope>
    <source>
        <strain evidence="2">cv. PA1801</strain>
    </source>
</reference>
<evidence type="ECO:0000313" key="2">
    <source>
        <dbReference type="Proteomes" id="UP000325315"/>
    </source>
</evidence>
<organism evidence="1 2">
    <name type="scientific">Gossypium australe</name>
    <dbReference type="NCBI Taxonomy" id="47621"/>
    <lineage>
        <taxon>Eukaryota</taxon>
        <taxon>Viridiplantae</taxon>
        <taxon>Streptophyta</taxon>
        <taxon>Embryophyta</taxon>
        <taxon>Tracheophyta</taxon>
        <taxon>Spermatophyta</taxon>
        <taxon>Magnoliopsida</taxon>
        <taxon>eudicotyledons</taxon>
        <taxon>Gunneridae</taxon>
        <taxon>Pentapetalae</taxon>
        <taxon>rosids</taxon>
        <taxon>malvids</taxon>
        <taxon>Malvales</taxon>
        <taxon>Malvaceae</taxon>
        <taxon>Malvoideae</taxon>
        <taxon>Gossypium</taxon>
    </lineage>
</organism>
<evidence type="ECO:0000313" key="1">
    <source>
        <dbReference type="EMBL" id="KAA3481582.1"/>
    </source>
</evidence>
<proteinExistence type="predicted"/>
<dbReference type="PANTHER" id="PTHR46890">
    <property type="entry name" value="NON-LTR RETROLELEMENT REVERSE TRANSCRIPTASE-LIKE PROTEIN-RELATED"/>
    <property type="match status" value="1"/>
</dbReference>
<gene>
    <name evidence="1" type="ORF">EPI10_021939</name>
</gene>
<sequence>MYRPVSAGQSIDSELNNTLLVLIPKITNLESFAHFRPISLCTILYKLVMKARFIVGRNITNNVIIAQEMIHSMRSKQKSME</sequence>
<dbReference type="AlphaFoldDB" id="A0A5B6WL68"/>
<dbReference type="InterPro" id="IPR052343">
    <property type="entry name" value="Retrotransposon-Effector_Assoc"/>
</dbReference>
<dbReference type="OrthoDB" id="1088220at2759"/>
<accession>A0A5B6WL68</accession>
<keyword evidence="2" id="KW-1185">Reference proteome</keyword>
<name>A0A5B6WL68_9ROSI</name>
<protein>
    <submittedName>
        <fullName evidence="1">Retrovirus-related Pol polyprotein LINE-1</fullName>
    </submittedName>
</protein>